<evidence type="ECO:0000313" key="4">
    <source>
        <dbReference type="Proteomes" id="UP000694845"/>
    </source>
</evidence>
<dbReference type="GO" id="GO:0009898">
    <property type="term" value="C:cytoplasmic side of plasma membrane"/>
    <property type="evidence" value="ECO:0007669"/>
    <property type="project" value="TreeGrafter"/>
</dbReference>
<dbReference type="GO" id="GO:0005319">
    <property type="term" value="F:lipid transporter activity"/>
    <property type="evidence" value="ECO:0007669"/>
    <property type="project" value="TreeGrafter"/>
</dbReference>
<dbReference type="PANTHER" id="PTHR17357">
    <property type="entry name" value="GM2 GANGLIOSIDE ACTIVATOR PROTEIN"/>
    <property type="match status" value="1"/>
</dbReference>
<evidence type="ECO:0000313" key="5">
    <source>
        <dbReference type="RefSeq" id="XP_022086831.1"/>
    </source>
</evidence>
<dbReference type="GO" id="GO:0008047">
    <property type="term" value="F:enzyme activator activity"/>
    <property type="evidence" value="ECO:0007669"/>
    <property type="project" value="InterPro"/>
</dbReference>
<gene>
    <name evidence="5" type="primary">LOC110977221</name>
</gene>
<dbReference type="OMA" id="NEIGCVE"/>
<dbReference type="InterPro" id="IPR028996">
    <property type="entry name" value="GM2-AP"/>
</dbReference>
<feature type="domain" description="MD-2-related lipid-recognition" evidence="3">
    <location>
        <begin position="61"/>
        <end position="175"/>
    </location>
</feature>
<sequence length="179" mass="19279">MNSSCATLCVAAATLLFFVVEMSAVNIDGYASSSDCSSSTDPVRGRFSMYPTGPNSLVAYGEATVDEELTSPLKATLKVQKKVLWWWVTAKSLSYDDVCQFLQPTNATQSNSCPPTLQNLPSCNCPLQQGTYSVQETTFDTSSIEISGPSWLVSGSYYAKAVLSTGGRQLACNEIYFGL</sequence>
<protein>
    <submittedName>
        <fullName evidence="5">Ganglioside GM2 activator-like</fullName>
    </submittedName>
</protein>
<evidence type="ECO:0000256" key="2">
    <source>
        <dbReference type="SAM" id="SignalP"/>
    </source>
</evidence>
<evidence type="ECO:0000256" key="1">
    <source>
        <dbReference type="ARBA" id="ARBA00022729"/>
    </source>
</evidence>
<dbReference type="GeneID" id="110977221"/>
<reference evidence="5" key="1">
    <citation type="submission" date="2025-08" db="UniProtKB">
        <authorList>
            <consortium name="RefSeq"/>
        </authorList>
    </citation>
    <scope>IDENTIFICATION</scope>
</reference>
<dbReference type="AlphaFoldDB" id="A0A8B7Y4Q0"/>
<keyword evidence="1 2" id="KW-0732">Signal</keyword>
<dbReference type="Gene3D" id="2.70.220.10">
    <property type="entry name" value="Ganglioside GM2 activator"/>
    <property type="match status" value="1"/>
</dbReference>
<dbReference type="OrthoDB" id="6409159at2759"/>
<keyword evidence="4" id="KW-1185">Reference proteome</keyword>
<dbReference type="GO" id="GO:0006689">
    <property type="term" value="P:ganglioside catabolic process"/>
    <property type="evidence" value="ECO:0007669"/>
    <property type="project" value="InterPro"/>
</dbReference>
<feature type="signal peptide" evidence="2">
    <location>
        <begin position="1"/>
        <end position="24"/>
    </location>
</feature>
<dbReference type="PANTHER" id="PTHR17357:SF0">
    <property type="entry name" value="GANGLIOSIDE GM2 ACTIVATOR"/>
    <property type="match status" value="1"/>
</dbReference>
<evidence type="ECO:0000259" key="3">
    <source>
        <dbReference type="Pfam" id="PF02221"/>
    </source>
</evidence>
<feature type="chain" id="PRO_5034893197" evidence="2">
    <location>
        <begin position="25"/>
        <end position="179"/>
    </location>
</feature>
<proteinExistence type="predicted"/>
<dbReference type="RefSeq" id="XP_022086831.1">
    <property type="nucleotide sequence ID" value="XM_022231139.1"/>
</dbReference>
<organism evidence="4 5">
    <name type="scientific">Acanthaster planci</name>
    <name type="common">Crown-of-thorns starfish</name>
    <dbReference type="NCBI Taxonomy" id="133434"/>
    <lineage>
        <taxon>Eukaryota</taxon>
        <taxon>Metazoa</taxon>
        <taxon>Echinodermata</taxon>
        <taxon>Eleutherozoa</taxon>
        <taxon>Asterozoa</taxon>
        <taxon>Asteroidea</taxon>
        <taxon>Valvatacea</taxon>
        <taxon>Valvatida</taxon>
        <taxon>Acanthasteridae</taxon>
        <taxon>Acanthaster</taxon>
    </lineage>
</organism>
<name>A0A8B7Y4Q0_ACAPL</name>
<dbReference type="SUPFAM" id="SSF63707">
    <property type="entry name" value="Ganglioside M2 (gm2) activator"/>
    <property type="match status" value="1"/>
</dbReference>
<dbReference type="Pfam" id="PF02221">
    <property type="entry name" value="E1_DerP2_DerF2"/>
    <property type="match status" value="1"/>
</dbReference>
<dbReference type="InterPro" id="IPR036846">
    <property type="entry name" value="GM2-AP_sf"/>
</dbReference>
<dbReference type="Proteomes" id="UP000694845">
    <property type="component" value="Unplaced"/>
</dbReference>
<accession>A0A8B7Y4Q0</accession>
<dbReference type="KEGG" id="aplc:110977221"/>
<dbReference type="InterPro" id="IPR003172">
    <property type="entry name" value="ML_dom"/>
</dbReference>